<proteinExistence type="predicted"/>
<dbReference type="Pfam" id="PF01408">
    <property type="entry name" value="GFO_IDH_MocA"/>
    <property type="match status" value="1"/>
</dbReference>
<dbReference type="EC" id="1.1.1.18" evidence="4"/>
<evidence type="ECO:0000259" key="3">
    <source>
        <dbReference type="Pfam" id="PF01408"/>
    </source>
</evidence>
<keyword evidence="2" id="KW-0472">Membrane</keyword>
<evidence type="ECO:0000313" key="4">
    <source>
        <dbReference type="EMBL" id="CUV10170.1"/>
    </source>
</evidence>
<dbReference type="Gene3D" id="3.30.360.10">
    <property type="entry name" value="Dihydrodipicolinate Reductase, domain 2"/>
    <property type="match status" value="1"/>
</dbReference>
<dbReference type="EMBL" id="FAXC01000369">
    <property type="protein sequence ID" value="CUV10170.1"/>
    <property type="molecule type" value="Genomic_DNA"/>
</dbReference>
<dbReference type="GO" id="GO:0000166">
    <property type="term" value="F:nucleotide binding"/>
    <property type="evidence" value="ECO:0007669"/>
    <property type="project" value="InterPro"/>
</dbReference>
<reference evidence="4" key="1">
    <citation type="submission" date="2015-10" db="EMBL/GenBank/DDBJ databases">
        <authorList>
            <person name="Gilbert D.G."/>
        </authorList>
    </citation>
    <scope>NUCLEOTIDE SEQUENCE</scope>
</reference>
<dbReference type="SUPFAM" id="SSF51735">
    <property type="entry name" value="NAD(P)-binding Rossmann-fold domains"/>
    <property type="match status" value="1"/>
</dbReference>
<name>A0A160VH95_9ZZZZ</name>
<feature type="transmembrane region" description="Helical" evidence="2">
    <location>
        <begin position="17"/>
        <end position="35"/>
    </location>
</feature>
<evidence type="ECO:0000256" key="1">
    <source>
        <dbReference type="ARBA" id="ARBA00023002"/>
    </source>
</evidence>
<dbReference type="PANTHER" id="PTHR43818">
    <property type="entry name" value="BCDNA.GH03377"/>
    <property type="match status" value="1"/>
</dbReference>
<sequence>MSENSNQQNNDMERRELLKGLATVPVLGLFIVNLWQKIRRDTLKKSNILSNLVQEKSAPAVVKGLSDSRHLNIGIIGYGGRGSHLIRGAGFATKGWTDTVSENARKNKLDKQFATFMSQENLNCSLVGVCDLFDVNAELAMNASQNEVSPGGKPQATATRYRHYTELLANDNIDAVVVATPDHWHSRIAIDAAKAGKHVYCEKGLTRTFDEAIDLYDTVKKTGITFQLGHQNRQVEANEKAKQIIDQGLLGPINLVEIATNRNSPWGAWVWGIHPKGNKKTIDWDTFQEPSPNKVPFGEEALKRFFRWRCWFDYGTGLSGDLLSHDFDAINQMMEIGIPKYASSTGGIYFYKDGRDVPDVWNATFEYPDKDLTLLYSATLSSNNPRGNRIMGHDASMQMGGQSGGGSVHGFIVTADSESTQYKDRLNSGIINTRYPIYTYSPGSKQIDGVTSATSRYFANKGLLYTYREGKRVDPTHLHIKDWLDSIRDGSQPKCNIEVAFHEAVACHMATESYLQGRRIEWDPVNRKLI</sequence>
<dbReference type="SUPFAM" id="SSF55347">
    <property type="entry name" value="Glyceraldehyde-3-phosphate dehydrogenase-like, C-terminal domain"/>
    <property type="match status" value="1"/>
</dbReference>
<organism evidence="4">
    <name type="scientific">hydrothermal vent metagenome</name>
    <dbReference type="NCBI Taxonomy" id="652676"/>
    <lineage>
        <taxon>unclassified sequences</taxon>
        <taxon>metagenomes</taxon>
        <taxon>ecological metagenomes</taxon>
    </lineage>
</organism>
<feature type="domain" description="Gfo/Idh/MocA-like oxidoreductase N-terminal" evidence="3">
    <location>
        <begin position="155"/>
        <end position="230"/>
    </location>
</feature>
<dbReference type="InterPro" id="IPR036291">
    <property type="entry name" value="NAD(P)-bd_dom_sf"/>
</dbReference>
<dbReference type="GO" id="GO:0050112">
    <property type="term" value="F:inositol 2-dehydrogenase (NAD+) activity"/>
    <property type="evidence" value="ECO:0007669"/>
    <property type="project" value="UniProtKB-EC"/>
</dbReference>
<protein>
    <submittedName>
        <fullName evidence="4">Myo-inositol 2-dehydrogenase</fullName>
        <ecNumber evidence="4">1.1.1.18</ecNumber>
    </submittedName>
</protein>
<dbReference type="PANTHER" id="PTHR43818:SF11">
    <property type="entry name" value="BCDNA.GH03377"/>
    <property type="match status" value="1"/>
</dbReference>
<accession>A0A160VH95</accession>
<keyword evidence="2" id="KW-1133">Transmembrane helix</keyword>
<gene>
    <name evidence="4" type="ORF">MGWOODY_Mmi195</name>
</gene>
<keyword evidence="1 4" id="KW-0560">Oxidoreductase</keyword>
<dbReference type="InterPro" id="IPR000683">
    <property type="entry name" value="Gfo/Idh/MocA-like_OxRdtase_N"/>
</dbReference>
<dbReference type="AlphaFoldDB" id="A0A160VH95"/>
<dbReference type="Gene3D" id="3.40.50.720">
    <property type="entry name" value="NAD(P)-binding Rossmann-like Domain"/>
    <property type="match status" value="1"/>
</dbReference>
<keyword evidence="2" id="KW-0812">Transmembrane</keyword>
<evidence type="ECO:0000256" key="2">
    <source>
        <dbReference type="SAM" id="Phobius"/>
    </source>
</evidence>
<dbReference type="InterPro" id="IPR050463">
    <property type="entry name" value="Gfo/Idh/MocA_oxidrdct_glycsds"/>
</dbReference>